<dbReference type="GeneID" id="18925132"/>
<dbReference type="RefSeq" id="XP_007418720.1">
    <property type="nucleotide sequence ID" value="XM_007418658.1"/>
</dbReference>
<feature type="region of interest" description="Disordered" evidence="1">
    <location>
        <begin position="1"/>
        <end position="156"/>
    </location>
</feature>
<dbReference type="EMBL" id="GL883188">
    <property type="protein sequence ID" value="EGF98029.1"/>
    <property type="molecule type" value="Genomic_DNA"/>
</dbReference>
<protein>
    <submittedName>
        <fullName evidence="2">Uncharacterized protein</fullName>
    </submittedName>
</protein>
<feature type="compositionally biased region" description="Basic residues" evidence="1">
    <location>
        <begin position="190"/>
        <end position="199"/>
    </location>
</feature>
<dbReference type="InParanoid" id="F4SBE9"/>
<reference evidence="3" key="1">
    <citation type="journal article" date="2011" name="Proc. Natl. Acad. Sci. U.S.A.">
        <title>Obligate biotrophy features unraveled by the genomic analysis of rust fungi.</title>
        <authorList>
            <person name="Duplessis S."/>
            <person name="Cuomo C.A."/>
            <person name="Lin Y.-C."/>
            <person name="Aerts A."/>
            <person name="Tisserant E."/>
            <person name="Veneault-Fourrey C."/>
            <person name="Joly D.L."/>
            <person name="Hacquard S."/>
            <person name="Amselem J."/>
            <person name="Cantarel B.L."/>
            <person name="Chiu R."/>
            <person name="Coutinho P.M."/>
            <person name="Feau N."/>
            <person name="Field M."/>
            <person name="Frey P."/>
            <person name="Gelhaye E."/>
            <person name="Goldberg J."/>
            <person name="Grabherr M.G."/>
            <person name="Kodira C.D."/>
            <person name="Kohler A."/>
            <person name="Kuees U."/>
            <person name="Lindquist E.A."/>
            <person name="Lucas S.M."/>
            <person name="Mago R."/>
            <person name="Mauceli E."/>
            <person name="Morin E."/>
            <person name="Murat C."/>
            <person name="Pangilinan J.L."/>
            <person name="Park R."/>
            <person name="Pearson M."/>
            <person name="Quesneville H."/>
            <person name="Rouhier N."/>
            <person name="Sakthikumar S."/>
            <person name="Salamov A.A."/>
            <person name="Schmutz J."/>
            <person name="Selles B."/>
            <person name="Shapiro H."/>
            <person name="Tanguay P."/>
            <person name="Tuskan G.A."/>
            <person name="Henrissat B."/>
            <person name="Van de Peer Y."/>
            <person name="Rouze P."/>
            <person name="Ellis J.G."/>
            <person name="Dodds P.N."/>
            <person name="Schein J.E."/>
            <person name="Zhong S."/>
            <person name="Hamelin R.C."/>
            <person name="Grigoriev I.V."/>
            <person name="Szabo L.J."/>
            <person name="Martin F."/>
        </authorList>
    </citation>
    <scope>NUCLEOTIDE SEQUENCE [LARGE SCALE GENOMIC DNA]</scope>
    <source>
        <strain evidence="3">98AG31 / pathotype 3-4-7</strain>
    </source>
</reference>
<dbReference type="AlphaFoldDB" id="F4SBE9"/>
<evidence type="ECO:0000313" key="2">
    <source>
        <dbReference type="EMBL" id="EGF98029.1"/>
    </source>
</evidence>
<name>F4SBE9_MELLP</name>
<accession>F4SBE9</accession>
<evidence type="ECO:0000313" key="3">
    <source>
        <dbReference type="Proteomes" id="UP000001072"/>
    </source>
</evidence>
<feature type="region of interest" description="Disordered" evidence="1">
    <location>
        <begin position="174"/>
        <end position="199"/>
    </location>
</feature>
<feature type="compositionally biased region" description="Basic and acidic residues" evidence="1">
    <location>
        <begin position="104"/>
        <end position="120"/>
    </location>
</feature>
<organism evidence="3">
    <name type="scientific">Melampsora larici-populina (strain 98AG31 / pathotype 3-4-7)</name>
    <name type="common">Poplar leaf rust fungus</name>
    <dbReference type="NCBI Taxonomy" id="747676"/>
    <lineage>
        <taxon>Eukaryota</taxon>
        <taxon>Fungi</taxon>
        <taxon>Dikarya</taxon>
        <taxon>Basidiomycota</taxon>
        <taxon>Pucciniomycotina</taxon>
        <taxon>Pucciniomycetes</taxon>
        <taxon>Pucciniales</taxon>
        <taxon>Melampsoraceae</taxon>
        <taxon>Melampsora</taxon>
    </lineage>
</organism>
<feature type="compositionally biased region" description="Acidic residues" evidence="1">
    <location>
        <begin position="68"/>
        <end position="84"/>
    </location>
</feature>
<sequence>MKTNADINGDIPFSQTMKSRKNKGEDALTAAEKALDDSTASDQSEADQDVKAGSFSSAKPEAAMESMTQEEIDNILISDTDEEEQLRRSQSRSNTNNQTKALKKKDAIKDGEEGTADESKTGATSSQRRIKKAKAKARRKANSKAQDALAEGITETKPVVPKKGWKGWELVPIDPAETGVISPESAVSGTRRKSKRRKT</sequence>
<proteinExistence type="predicted"/>
<dbReference type="HOGENOM" id="CLU_1372489_0_0_1"/>
<feature type="compositionally biased region" description="Basic residues" evidence="1">
    <location>
        <begin position="128"/>
        <end position="142"/>
    </location>
</feature>
<dbReference type="Proteomes" id="UP000001072">
    <property type="component" value="Unassembled WGS sequence"/>
</dbReference>
<gene>
    <name evidence="2" type="ORF">MELLADRAFT_113907</name>
</gene>
<keyword evidence="3" id="KW-1185">Reference proteome</keyword>
<evidence type="ECO:0000256" key="1">
    <source>
        <dbReference type="SAM" id="MobiDB-lite"/>
    </source>
</evidence>
<dbReference type="VEuPathDB" id="FungiDB:MELLADRAFT_113907"/>
<dbReference type="KEGG" id="mlr:MELLADRAFT_113907"/>
<feature type="compositionally biased region" description="Polar residues" evidence="1">
    <location>
        <begin position="91"/>
        <end position="100"/>
    </location>
</feature>